<comment type="caution">
    <text evidence="2">The sequence shown here is derived from an EMBL/GenBank/DDBJ whole genome shotgun (WGS) entry which is preliminary data.</text>
</comment>
<proteinExistence type="predicted"/>
<feature type="region of interest" description="Disordered" evidence="1">
    <location>
        <begin position="62"/>
        <end position="83"/>
    </location>
</feature>
<reference evidence="2 3" key="1">
    <citation type="submission" date="2024-02" db="EMBL/GenBank/DDBJ databases">
        <authorList>
            <person name="Vignale AGUSTIN F."/>
            <person name="Sosa J E."/>
            <person name="Modenutti C."/>
        </authorList>
    </citation>
    <scope>NUCLEOTIDE SEQUENCE [LARGE SCALE GENOMIC DNA]</scope>
</reference>
<dbReference type="PANTHER" id="PTHR34555">
    <property type="entry name" value="INTEGRAL MEMBRANE HEMOLYSIN-III-LIKE PROTEIN"/>
    <property type="match status" value="1"/>
</dbReference>
<dbReference type="Proteomes" id="UP001642360">
    <property type="component" value="Unassembled WGS sequence"/>
</dbReference>
<evidence type="ECO:0000313" key="3">
    <source>
        <dbReference type="Proteomes" id="UP001642360"/>
    </source>
</evidence>
<dbReference type="PANTHER" id="PTHR34555:SF1">
    <property type="entry name" value="INTEGRAL MEMBRANE HEMOLYSIN-III-LIKE PROTEIN"/>
    <property type="match status" value="1"/>
</dbReference>
<evidence type="ECO:0000256" key="1">
    <source>
        <dbReference type="SAM" id="MobiDB-lite"/>
    </source>
</evidence>
<protein>
    <submittedName>
        <fullName evidence="2">Uncharacterized protein</fullName>
    </submittedName>
</protein>
<organism evidence="2 3">
    <name type="scientific">Ilex paraguariensis</name>
    <name type="common">yerba mate</name>
    <dbReference type="NCBI Taxonomy" id="185542"/>
    <lineage>
        <taxon>Eukaryota</taxon>
        <taxon>Viridiplantae</taxon>
        <taxon>Streptophyta</taxon>
        <taxon>Embryophyta</taxon>
        <taxon>Tracheophyta</taxon>
        <taxon>Spermatophyta</taxon>
        <taxon>Magnoliopsida</taxon>
        <taxon>eudicotyledons</taxon>
        <taxon>Gunneridae</taxon>
        <taxon>Pentapetalae</taxon>
        <taxon>asterids</taxon>
        <taxon>campanulids</taxon>
        <taxon>Aquifoliales</taxon>
        <taxon>Aquifoliaceae</taxon>
        <taxon>Ilex</taxon>
    </lineage>
</organism>
<gene>
    <name evidence="2" type="ORF">ILEXP_LOCUS12634</name>
</gene>
<dbReference type="AlphaFoldDB" id="A0ABC8RIR8"/>
<sequence>MVQQMIDSKFSEYGLTNTEPGLPNHDKQLSVPVVAKKIALRDLQNENTILVPPKSAVITLFPKESGPTSDAGKISGTKRPTPECLMNPSHQKCPTNNTSNGHLVYVRRKAEAELGKSSASDITRSNVDYSQLRKLGDQDKATEQKLGMTDSKMCVPEVAPLPRASPVCFSSLKPSIPLSLGKSDNMLTPADSKYLHVSCAKSSTGNLKRIDIQHLEERYCQLQNLLKNLDQSNLDGYIQMLRSLSSVELSKHAVELEKRSIQLSLEEAKEMQRVQILDVLGKYPKNSRGLSTQQDQSEK</sequence>
<dbReference type="InterPro" id="IPR018737">
    <property type="entry name" value="DREAM_LIN52"/>
</dbReference>
<name>A0ABC8RIR8_9AQUA</name>
<dbReference type="EMBL" id="CAUOFW020001425">
    <property type="protein sequence ID" value="CAK9144861.1"/>
    <property type="molecule type" value="Genomic_DNA"/>
</dbReference>
<keyword evidence="3" id="KW-1185">Reference proteome</keyword>
<accession>A0ABC8RIR8</accession>
<dbReference type="Pfam" id="PF10044">
    <property type="entry name" value="LIN52"/>
    <property type="match status" value="1"/>
</dbReference>
<evidence type="ECO:0000313" key="2">
    <source>
        <dbReference type="EMBL" id="CAK9144861.1"/>
    </source>
</evidence>